<evidence type="ECO:0000313" key="2">
    <source>
        <dbReference type="EMBL" id="CAI2360257.1"/>
    </source>
</evidence>
<protein>
    <submittedName>
        <fullName evidence="2">Uncharacterized protein</fullName>
    </submittedName>
</protein>
<evidence type="ECO:0000256" key="1">
    <source>
        <dbReference type="SAM" id="MobiDB-lite"/>
    </source>
</evidence>
<evidence type="ECO:0000313" key="3">
    <source>
        <dbReference type="Proteomes" id="UP001295684"/>
    </source>
</evidence>
<feature type="compositionally biased region" description="Basic and acidic residues" evidence="1">
    <location>
        <begin position="388"/>
        <end position="397"/>
    </location>
</feature>
<feature type="region of interest" description="Disordered" evidence="1">
    <location>
        <begin position="430"/>
        <end position="455"/>
    </location>
</feature>
<feature type="compositionally biased region" description="Basic residues" evidence="1">
    <location>
        <begin position="430"/>
        <end position="445"/>
    </location>
</feature>
<feature type="compositionally biased region" description="Basic residues" evidence="1">
    <location>
        <begin position="656"/>
        <end position="672"/>
    </location>
</feature>
<sequence length="672" mass="77635">MIEGIEPSVPPQGDPSGGQYDNFNKVFAESEEELARIARKHNSRTLKDSLLELDDVSLKDPDINGDPTFNKLRMFLREFTIQAQDAIHAKNTHLIKDFKYKTQIHECLRNMLREVVMTPDIQRKKLYILRVYKWFLNKMNSIGAISAAQKKKEEAFMNPDNAADEERKRQEQEEMIRAKLRDENHIAEMQKNLFQAGERTIHKEIIPAKERVEFYKRRLPYDPNSSLQETNSTRPNTMSSTRVKTAKTRADTAYGQNYRPSFNTFFNAGEKAEFESLVRIESKGSYGSYIPSDNIIEQKIHKMWKETQHKDLAQKRVNDELKQTMKDWGLAKARYEEDIQRKMENRLFGSNFIARAYICKQKPKINMMRNHLDDSDGSSLLSDSEKEEIEKQEKEENQGEEADEEFRDKVIVKRPHLSSTLRAQQDVRIRRGRAHTAVRCKRKQPPPKLFDNSKDEGDKLCFENIDPEGAKKLAELNDSKARPPPVVAPEEVLNQEFGGIRPKTTDGAKRRIHMLRRFHGGLINAKISNMDMINNVFLSGSSKNVVSLSVYNNAGKYKDGQYTQSASSLPRNRLQSAMRPQSAPFEFADGSSFNLSIRHNKGEVIAEIDSLKTRLAADDVPFKVDTLKKAFEMPKEDEFKMKKYPDVANYLMKNPFQKKKKKKKGKGKKKKK</sequence>
<dbReference type="AlphaFoldDB" id="A0AAD1X659"/>
<feature type="region of interest" description="Disordered" evidence="1">
    <location>
        <begin position="369"/>
        <end position="410"/>
    </location>
</feature>
<feature type="region of interest" description="Disordered" evidence="1">
    <location>
        <begin position="223"/>
        <end position="247"/>
    </location>
</feature>
<reference evidence="2" key="1">
    <citation type="submission" date="2023-07" db="EMBL/GenBank/DDBJ databases">
        <authorList>
            <consortium name="AG Swart"/>
            <person name="Singh M."/>
            <person name="Singh A."/>
            <person name="Seah K."/>
            <person name="Emmerich C."/>
        </authorList>
    </citation>
    <scope>NUCLEOTIDE SEQUENCE</scope>
    <source>
        <strain evidence="2">DP1</strain>
    </source>
</reference>
<comment type="caution">
    <text evidence="2">The sequence shown here is derived from an EMBL/GenBank/DDBJ whole genome shotgun (WGS) entry which is preliminary data.</text>
</comment>
<dbReference type="Proteomes" id="UP001295684">
    <property type="component" value="Unassembled WGS sequence"/>
</dbReference>
<keyword evidence="3" id="KW-1185">Reference proteome</keyword>
<gene>
    <name evidence="2" type="ORF">ECRASSUSDP1_LOCUS1556</name>
</gene>
<feature type="compositionally biased region" description="Polar residues" evidence="1">
    <location>
        <begin position="223"/>
        <end position="243"/>
    </location>
</feature>
<feature type="region of interest" description="Disordered" evidence="1">
    <location>
        <begin position="652"/>
        <end position="672"/>
    </location>
</feature>
<accession>A0AAD1X659</accession>
<proteinExistence type="predicted"/>
<dbReference type="EMBL" id="CAMPGE010001467">
    <property type="protein sequence ID" value="CAI2360257.1"/>
    <property type="molecule type" value="Genomic_DNA"/>
</dbReference>
<organism evidence="2 3">
    <name type="scientific">Euplotes crassus</name>
    <dbReference type="NCBI Taxonomy" id="5936"/>
    <lineage>
        <taxon>Eukaryota</taxon>
        <taxon>Sar</taxon>
        <taxon>Alveolata</taxon>
        <taxon>Ciliophora</taxon>
        <taxon>Intramacronucleata</taxon>
        <taxon>Spirotrichea</taxon>
        <taxon>Hypotrichia</taxon>
        <taxon>Euplotida</taxon>
        <taxon>Euplotidae</taxon>
        <taxon>Moneuplotes</taxon>
    </lineage>
</organism>
<name>A0AAD1X659_EUPCR</name>
<feature type="region of interest" description="Disordered" evidence="1">
    <location>
        <begin position="1"/>
        <end position="23"/>
    </location>
</feature>